<dbReference type="EMBL" id="DQVW01000009">
    <property type="protein sequence ID" value="HIQ31976.1"/>
    <property type="molecule type" value="Genomic_DNA"/>
</dbReference>
<dbReference type="PANTHER" id="PTHR35805">
    <property type="entry name" value="ASPARTATE CARBAMOYLTRANSFERASE REGULATORY CHAIN"/>
    <property type="match status" value="1"/>
</dbReference>
<organism evidence="10 11">
    <name type="scientific">Methanothermococcus okinawensis</name>
    <dbReference type="NCBI Taxonomy" id="155863"/>
    <lineage>
        <taxon>Archaea</taxon>
        <taxon>Methanobacteriati</taxon>
        <taxon>Methanobacteriota</taxon>
        <taxon>Methanomada group</taxon>
        <taxon>Methanococci</taxon>
        <taxon>Methanococcales</taxon>
        <taxon>Methanococcaceae</taxon>
        <taxon>Methanothermococcus</taxon>
    </lineage>
</organism>
<dbReference type="InterPro" id="IPR036792">
    <property type="entry name" value="Asp_carbatrfase_reg_C_sf"/>
</dbReference>
<proteinExistence type="inferred from homology"/>
<evidence type="ECO:0000256" key="5">
    <source>
        <dbReference type="ARBA" id="ARBA00022833"/>
    </source>
</evidence>
<dbReference type="GO" id="GO:0009347">
    <property type="term" value="C:aspartate carbamoyltransferase complex"/>
    <property type="evidence" value="ECO:0007669"/>
    <property type="project" value="InterPro"/>
</dbReference>
<comment type="similarity">
    <text evidence="2 7">Belongs to the PyrI family.</text>
</comment>
<evidence type="ECO:0000256" key="1">
    <source>
        <dbReference type="ARBA" id="ARBA00002565"/>
    </source>
</evidence>
<dbReference type="GO" id="GO:0006207">
    <property type="term" value="P:'de novo' pyrimidine nucleobase biosynthetic process"/>
    <property type="evidence" value="ECO:0007669"/>
    <property type="project" value="InterPro"/>
</dbReference>
<accession>A0A832ZXH3</accession>
<dbReference type="GO" id="GO:0006221">
    <property type="term" value="P:pyrimidine nucleotide biosynthetic process"/>
    <property type="evidence" value="ECO:0007669"/>
    <property type="project" value="UniProtKB-UniRule"/>
</dbReference>
<dbReference type="Gene3D" id="2.30.30.20">
    <property type="entry name" value="Aspartate carbamoyltransferase regulatory subunit, C-terminal domain"/>
    <property type="match status" value="1"/>
</dbReference>
<evidence type="ECO:0000256" key="4">
    <source>
        <dbReference type="ARBA" id="ARBA00022723"/>
    </source>
</evidence>
<feature type="binding site" evidence="7">
    <location>
        <position position="137"/>
    </location>
    <ligand>
        <name>Zn(2+)</name>
        <dbReference type="ChEBI" id="CHEBI:29105"/>
    </ligand>
</feature>
<evidence type="ECO:0000259" key="8">
    <source>
        <dbReference type="Pfam" id="PF01948"/>
    </source>
</evidence>
<feature type="binding site" evidence="7">
    <location>
        <position position="111"/>
    </location>
    <ligand>
        <name>Zn(2+)</name>
        <dbReference type="ChEBI" id="CHEBI:29105"/>
    </ligand>
</feature>
<feature type="domain" description="Aspartate carbamoyltransferase regulatory subunit N-terminal" evidence="8">
    <location>
        <begin position="5"/>
        <end position="95"/>
    </location>
</feature>
<feature type="domain" description="Aspartate carbamoyltransferase regulatory subunit C-terminal" evidence="9">
    <location>
        <begin position="100"/>
        <end position="146"/>
    </location>
</feature>
<evidence type="ECO:0000256" key="7">
    <source>
        <dbReference type="HAMAP-Rule" id="MF_00002"/>
    </source>
</evidence>
<comment type="subunit">
    <text evidence="7">Contains catalytic and regulatory chains.</text>
</comment>
<evidence type="ECO:0000313" key="11">
    <source>
        <dbReference type="Proteomes" id="UP000623215"/>
    </source>
</evidence>
<dbReference type="Proteomes" id="UP000623215">
    <property type="component" value="Unassembled WGS sequence"/>
</dbReference>
<dbReference type="NCBIfam" id="TIGR00240">
    <property type="entry name" value="ATCase_reg"/>
    <property type="match status" value="1"/>
</dbReference>
<dbReference type="GO" id="GO:0046872">
    <property type="term" value="F:metal ion binding"/>
    <property type="evidence" value="ECO:0007669"/>
    <property type="project" value="UniProtKB-KW"/>
</dbReference>
<dbReference type="PANTHER" id="PTHR35805:SF1">
    <property type="entry name" value="ASPARTATE CARBAMOYLTRANSFERASE REGULATORY CHAIN"/>
    <property type="match status" value="1"/>
</dbReference>
<dbReference type="HAMAP" id="MF_00002">
    <property type="entry name" value="Asp_carb_tr_reg"/>
    <property type="match status" value="1"/>
</dbReference>
<dbReference type="Pfam" id="PF02748">
    <property type="entry name" value="PyrI_C"/>
    <property type="match status" value="1"/>
</dbReference>
<sequence length="148" mass="16737">MERSLKVRPIENGTVIDHITKGKALNVYRVLNIGEETPVTIAMYVPSKKYGKKDILKIEGVELSEEDVNKIGLISPNATINIIRNGEVKKKFKVKIPEIITGILKCTNPNCITNVEKVPGKFKVEKKDPLKIRCIYCEKFLNTIEISR</sequence>
<reference evidence="10" key="1">
    <citation type="journal article" date="2020" name="ISME J.">
        <title>Gammaproteobacteria mediating utilization of methyl-, sulfur- and petroleum organic compounds in deep ocean hydrothermal plumes.</title>
        <authorList>
            <person name="Zhou Z."/>
            <person name="Liu Y."/>
            <person name="Pan J."/>
            <person name="Cron B.R."/>
            <person name="Toner B.M."/>
            <person name="Anantharaman K."/>
            <person name="Breier J.A."/>
            <person name="Dick G.J."/>
            <person name="Li M."/>
        </authorList>
    </citation>
    <scope>NUCLEOTIDE SEQUENCE</scope>
    <source>
        <strain evidence="10">SZUA-1534</strain>
    </source>
</reference>
<dbReference type="GO" id="GO:0016740">
    <property type="term" value="F:transferase activity"/>
    <property type="evidence" value="ECO:0007669"/>
    <property type="project" value="UniProtKB-KW"/>
</dbReference>
<comment type="function">
    <text evidence="1 7">Involved in allosteric regulation of aspartate carbamoyltransferase.</text>
</comment>
<name>A0A832ZXH3_9EURY</name>
<dbReference type="SUPFAM" id="SSF54893">
    <property type="entry name" value="Aspartate carbamoyltransferase, Regulatory-chain, N-terminal domain"/>
    <property type="match status" value="1"/>
</dbReference>
<comment type="caution">
    <text evidence="10">The sequence shown here is derived from an EMBL/GenBank/DDBJ whole genome shotgun (WGS) entry which is preliminary data.</text>
</comment>
<evidence type="ECO:0000313" key="10">
    <source>
        <dbReference type="EMBL" id="HIQ31976.1"/>
    </source>
</evidence>
<evidence type="ECO:0000256" key="2">
    <source>
        <dbReference type="ARBA" id="ARBA00010498"/>
    </source>
</evidence>
<comment type="cofactor">
    <cofactor evidence="7">
        <name>Zn(2+)</name>
        <dbReference type="ChEBI" id="CHEBI:29105"/>
    </cofactor>
    <text evidence="7">Binds 1 zinc ion per subunit.</text>
</comment>
<dbReference type="InterPro" id="IPR020542">
    <property type="entry name" value="Asp_carbamoyltrfase_reg_C"/>
</dbReference>
<dbReference type="InterPro" id="IPR002801">
    <property type="entry name" value="Asp_carbamoylTrfase_reg"/>
</dbReference>
<keyword evidence="6 7" id="KW-0665">Pyrimidine biosynthesis</keyword>
<evidence type="ECO:0000259" key="9">
    <source>
        <dbReference type="Pfam" id="PF02748"/>
    </source>
</evidence>
<dbReference type="Pfam" id="PF01948">
    <property type="entry name" value="PyrI"/>
    <property type="match status" value="1"/>
</dbReference>
<keyword evidence="4 7" id="KW-0479">Metal-binding</keyword>
<feature type="binding site" evidence="7">
    <location>
        <position position="106"/>
    </location>
    <ligand>
        <name>Zn(2+)</name>
        <dbReference type="ChEBI" id="CHEBI:29105"/>
    </ligand>
</feature>
<dbReference type="SUPFAM" id="SSF57825">
    <property type="entry name" value="Aspartate carbamoyltransferase, Regulatory-chain, C-terminal domain"/>
    <property type="match status" value="1"/>
</dbReference>
<dbReference type="Gene3D" id="3.30.70.140">
    <property type="entry name" value="Aspartate carbamoyltransferase regulatory subunit, N-terminal domain"/>
    <property type="match status" value="1"/>
</dbReference>
<keyword evidence="5 7" id="KW-0862">Zinc</keyword>
<dbReference type="AlphaFoldDB" id="A0A832ZXH3"/>
<keyword evidence="10" id="KW-0808">Transferase</keyword>
<evidence type="ECO:0000256" key="6">
    <source>
        <dbReference type="ARBA" id="ARBA00022975"/>
    </source>
</evidence>
<evidence type="ECO:0000256" key="3">
    <source>
        <dbReference type="ARBA" id="ARBA00021764"/>
    </source>
</evidence>
<gene>
    <name evidence="7" type="primary">pyrI</name>
    <name evidence="10" type="ORF">EYH55_00625</name>
</gene>
<dbReference type="InterPro" id="IPR036793">
    <property type="entry name" value="Asp_carbatrfase_reg_N_sf"/>
</dbReference>
<feature type="binding site" evidence="7">
    <location>
        <position position="134"/>
    </location>
    <ligand>
        <name>Zn(2+)</name>
        <dbReference type="ChEBI" id="CHEBI:29105"/>
    </ligand>
</feature>
<dbReference type="InterPro" id="IPR020545">
    <property type="entry name" value="Asp_carbamoyltransf_reg_N"/>
</dbReference>
<protein>
    <recommendedName>
        <fullName evidence="3 7">Aspartate carbamoyltransferase regulatory chain</fullName>
    </recommendedName>
</protein>